<proteinExistence type="predicted"/>
<feature type="region of interest" description="Disordered" evidence="1">
    <location>
        <begin position="21"/>
        <end position="84"/>
    </location>
</feature>
<organism evidence="2 3">
    <name type="scientific">Smittium mucronatum</name>
    <dbReference type="NCBI Taxonomy" id="133383"/>
    <lineage>
        <taxon>Eukaryota</taxon>
        <taxon>Fungi</taxon>
        <taxon>Fungi incertae sedis</taxon>
        <taxon>Zoopagomycota</taxon>
        <taxon>Kickxellomycotina</taxon>
        <taxon>Harpellomycetes</taxon>
        <taxon>Harpellales</taxon>
        <taxon>Legeriomycetaceae</taxon>
        <taxon>Smittium</taxon>
    </lineage>
</organism>
<feature type="compositionally biased region" description="Low complexity" evidence="1">
    <location>
        <begin position="21"/>
        <end position="81"/>
    </location>
</feature>
<comment type="caution">
    <text evidence="2">The sequence shown here is derived from an EMBL/GenBank/DDBJ whole genome shotgun (WGS) entry which is preliminary data.</text>
</comment>
<gene>
    <name evidence="2" type="ORF">AYI68_g2483</name>
</gene>
<feature type="non-terminal residue" evidence="2">
    <location>
        <position position="205"/>
    </location>
</feature>
<protein>
    <submittedName>
        <fullName evidence="2">Uncharacterized protein</fullName>
    </submittedName>
</protein>
<feature type="region of interest" description="Disordered" evidence="1">
    <location>
        <begin position="157"/>
        <end position="205"/>
    </location>
</feature>
<dbReference type="Proteomes" id="UP000187455">
    <property type="component" value="Unassembled WGS sequence"/>
</dbReference>
<evidence type="ECO:0000256" key="1">
    <source>
        <dbReference type="SAM" id="MobiDB-lite"/>
    </source>
</evidence>
<dbReference type="EMBL" id="LSSL01000937">
    <property type="protein sequence ID" value="OLY83378.1"/>
    <property type="molecule type" value="Genomic_DNA"/>
</dbReference>
<name>A0A1R0H2P2_9FUNG</name>
<dbReference type="AlphaFoldDB" id="A0A1R0H2P2"/>
<evidence type="ECO:0000313" key="3">
    <source>
        <dbReference type="Proteomes" id="UP000187455"/>
    </source>
</evidence>
<keyword evidence="3" id="KW-1185">Reference proteome</keyword>
<dbReference type="OrthoDB" id="10649520at2759"/>
<evidence type="ECO:0000313" key="2">
    <source>
        <dbReference type="EMBL" id="OLY83378.1"/>
    </source>
</evidence>
<sequence>MKYRDILIACKTIIPKLTLTSSNIPTSSSSDNTDTNSESSNSNTSPSYTNTSSSRTNPVPSDSSSTVPSVSTSTASSSTSSYPFRDKCSKDSIAYILRLVGLRNIYQLRLLENLYTRINGPGGYRPKFNLLIQRRLRIYSVYRDILIECKIITPGFSSTPSSSLSNSSSYSPTDSSGSSSYSSSSSPNTSSTETSPGPSDSITSP</sequence>
<accession>A0A1R0H2P2</accession>
<reference evidence="2 3" key="1">
    <citation type="journal article" date="2016" name="Mol. Biol. Evol.">
        <title>Genome-Wide Survey of Gut Fungi (Harpellales) Reveals the First Horizontally Transferred Ubiquitin Gene from a Mosquito Host.</title>
        <authorList>
            <person name="Wang Y."/>
            <person name="White M.M."/>
            <person name="Kvist S."/>
            <person name="Moncalvo J.M."/>
        </authorList>
    </citation>
    <scope>NUCLEOTIDE SEQUENCE [LARGE SCALE GENOMIC DNA]</scope>
    <source>
        <strain evidence="2 3">ALG-7-W6</strain>
    </source>
</reference>